<name>A0A1M5TDL7_9FIRM</name>
<dbReference type="RefSeq" id="WP_159430380.1">
    <property type="nucleotide sequence ID" value="NZ_FQXO01000020.1"/>
</dbReference>
<accession>A0A1M5TDL7</accession>
<dbReference type="EMBL" id="FQXO01000020">
    <property type="protein sequence ID" value="SHH48808.1"/>
    <property type="molecule type" value="Genomic_DNA"/>
</dbReference>
<evidence type="ECO:0000313" key="2">
    <source>
        <dbReference type="Proteomes" id="UP000183967"/>
    </source>
</evidence>
<keyword evidence="2" id="KW-1185">Reference proteome</keyword>
<dbReference type="Proteomes" id="UP000183967">
    <property type="component" value="Unassembled WGS sequence"/>
</dbReference>
<dbReference type="AlphaFoldDB" id="A0A1M5TDL7"/>
<sequence>MDDEYNCPLVNRKINESYCLEYCEAVDGMLKMDIINGFKGTREEAQRICYNCLNHKDD</sequence>
<proteinExistence type="predicted"/>
<reference evidence="2" key="1">
    <citation type="submission" date="2016-11" db="EMBL/GenBank/DDBJ databases">
        <authorList>
            <person name="Varghese N."/>
            <person name="Submissions S."/>
        </authorList>
    </citation>
    <scope>NUCLEOTIDE SEQUENCE [LARGE SCALE GENOMIC DNA]</scope>
    <source>
        <strain evidence="2">DSM 13643</strain>
    </source>
</reference>
<evidence type="ECO:0000313" key="1">
    <source>
        <dbReference type="EMBL" id="SHH48808.1"/>
    </source>
</evidence>
<gene>
    <name evidence="1" type="ORF">SAMN02745135_00951</name>
</gene>
<protein>
    <submittedName>
        <fullName evidence="1">Uncharacterized protein</fullName>
    </submittedName>
</protein>
<organism evidence="1 2">
    <name type="scientific">Caloranaerobacter azorensis DSM 13643</name>
    <dbReference type="NCBI Taxonomy" id="1121264"/>
    <lineage>
        <taxon>Bacteria</taxon>
        <taxon>Bacillati</taxon>
        <taxon>Bacillota</taxon>
        <taxon>Tissierellia</taxon>
        <taxon>Tissierellales</taxon>
        <taxon>Thermohalobacteraceae</taxon>
        <taxon>Caloranaerobacter</taxon>
    </lineage>
</organism>